<gene>
    <name evidence="2" type="ORF">CC85DRAFT_286572</name>
</gene>
<feature type="region of interest" description="Disordered" evidence="1">
    <location>
        <begin position="88"/>
        <end position="129"/>
    </location>
</feature>
<reference evidence="2 3" key="1">
    <citation type="submission" date="2015-03" db="EMBL/GenBank/DDBJ databases">
        <title>Genomics and transcriptomics of the oil-accumulating basidiomycete yeast T. oleaginosus allow insights into substrate utilization and the diverse evolutionary trajectories of mating systems in fungi.</title>
        <authorList>
            <consortium name="DOE Joint Genome Institute"/>
            <person name="Kourist R."/>
            <person name="Kracht O."/>
            <person name="Bracharz F."/>
            <person name="Lipzen A."/>
            <person name="Nolan M."/>
            <person name="Ohm R."/>
            <person name="Grigoriev I."/>
            <person name="Sun S."/>
            <person name="Heitman J."/>
            <person name="Bruck T."/>
            <person name="Nowrousian M."/>
        </authorList>
    </citation>
    <scope>NUCLEOTIDE SEQUENCE [LARGE SCALE GENOMIC DNA]</scope>
    <source>
        <strain evidence="2 3">IBC0246</strain>
    </source>
</reference>
<evidence type="ECO:0000313" key="3">
    <source>
        <dbReference type="Proteomes" id="UP000053611"/>
    </source>
</evidence>
<keyword evidence="3" id="KW-1185">Reference proteome</keyword>
<accession>A0A0J1B1D1</accession>
<dbReference type="AlphaFoldDB" id="A0A0J1B1D1"/>
<dbReference type="GeneID" id="28984170"/>
<proteinExistence type="predicted"/>
<organism evidence="2 3">
    <name type="scientific">Cutaneotrichosporon oleaginosum</name>
    <dbReference type="NCBI Taxonomy" id="879819"/>
    <lineage>
        <taxon>Eukaryota</taxon>
        <taxon>Fungi</taxon>
        <taxon>Dikarya</taxon>
        <taxon>Basidiomycota</taxon>
        <taxon>Agaricomycotina</taxon>
        <taxon>Tremellomycetes</taxon>
        <taxon>Trichosporonales</taxon>
        <taxon>Trichosporonaceae</taxon>
        <taxon>Cutaneotrichosporon</taxon>
    </lineage>
</organism>
<evidence type="ECO:0000313" key="2">
    <source>
        <dbReference type="EMBL" id="KLT41394.1"/>
    </source>
</evidence>
<sequence length="397" mass="44556">MPHPRVLIDASALPHVFGSILDALIAILDSSPGSRARKRLLALRQLDRATRDRVDIRLSYVLDMHNLHQTHPAFVDLRFPSSLVGEWSPPQHDARADTAPASKRARIESSTRALRSQPPPPPFSLDSARDERARHARALLKHTRILDIDITPAHLLLRDACPNLQCLRLACAHGCAPCVTGQKLPPTVCFRRLAAPLEREGQHFRSMLVETSRLTWSVSFHATDMAQLHARGGAAWAPSPFFSDMTAEFIFLFVPAPTRSLRPRVRGAIARPRTARYEWRDYREPSGALGVLEDIVYHMAPALERTHVFVGLEAMPPAALGLADGLAPDAVFDAVRKGIEAAFRARRRNPRDRLVRDDLWPDPLVDECVQRVRILTLDAYRAEVGEERYAWETTVRV</sequence>
<dbReference type="Proteomes" id="UP000053611">
    <property type="component" value="Unassembled WGS sequence"/>
</dbReference>
<name>A0A0J1B1D1_9TREE</name>
<dbReference type="RefSeq" id="XP_018277885.1">
    <property type="nucleotide sequence ID" value="XM_018423567.1"/>
</dbReference>
<dbReference type="EMBL" id="KQ087219">
    <property type="protein sequence ID" value="KLT41394.1"/>
    <property type="molecule type" value="Genomic_DNA"/>
</dbReference>
<protein>
    <submittedName>
        <fullName evidence="2">Uncharacterized protein</fullName>
    </submittedName>
</protein>
<evidence type="ECO:0000256" key="1">
    <source>
        <dbReference type="SAM" id="MobiDB-lite"/>
    </source>
</evidence>